<dbReference type="EMBL" id="WWHY01000001">
    <property type="protein sequence ID" value="MYR35292.1"/>
    <property type="molecule type" value="Genomic_DNA"/>
</dbReference>
<dbReference type="RefSeq" id="WP_042281944.1">
    <property type="nucleotide sequence ID" value="NZ_BAZE01000002.1"/>
</dbReference>
<organism evidence="1 2">
    <name type="scientific">Nocardiopsis alba</name>
    <dbReference type="NCBI Taxonomy" id="53437"/>
    <lineage>
        <taxon>Bacteria</taxon>
        <taxon>Bacillati</taxon>
        <taxon>Actinomycetota</taxon>
        <taxon>Actinomycetes</taxon>
        <taxon>Streptosporangiales</taxon>
        <taxon>Nocardiopsidaceae</taxon>
        <taxon>Nocardiopsis</taxon>
    </lineage>
</organism>
<name>A0A7K2IZ96_9ACTN</name>
<gene>
    <name evidence="1" type="ORF">GTW20_24265</name>
</gene>
<dbReference type="GeneID" id="91390270"/>
<dbReference type="AlphaFoldDB" id="A0A7K2IZ96"/>
<protein>
    <submittedName>
        <fullName evidence="1">Uncharacterized protein</fullName>
    </submittedName>
</protein>
<sequence>MGYTLEAVVARSTLLREAATALPGAHQLELSQGLALMPVNDALRDHGPTEGKRPLSDVFSFMSGRLERWIVDRSTLGPIAYLEADYFGGTGTQSSAVWEHGTLALGPLSVGEWERHPEEGGPISRALRHLGVRVGPEDLDEFEAVGLNAHRSTESWIRARND</sequence>
<comment type="caution">
    <text evidence="1">The sequence shown here is derived from an EMBL/GenBank/DDBJ whole genome shotgun (WGS) entry which is preliminary data.</text>
</comment>
<reference evidence="1 2" key="1">
    <citation type="journal article" date="2019" name="Nat. Commun.">
        <title>The antimicrobial potential of Streptomyces from insect microbiomes.</title>
        <authorList>
            <person name="Chevrette M.G."/>
            <person name="Carlson C.M."/>
            <person name="Ortega H.E."/>
            <person name="Thomas C."/>
            <person name="Ananiev G.E."/>
            <person name="Barns K.J."/>
            <person name="Book A.J."/>
            <person name="Cagnazzo J."/>
            <person name="Carlos C."/>
            <person name="Flanigan W."/>
            <person name="Grubbs K.J."/>
            <person name="Horn H.A."/>
            <person name="Hoffmann F.M."/>
            <person name="Klassen J.L."/>
            <person name="Knack J.J."/>
            <person name="Lewin G.R."/>
            <person name="McDonald B.R."/>
            <person name="Muller L."/>
            <person name="Melo W.G.P."/>
            <person name="Pinto-Tomas A.A."/>
            <person name="Schmitz A."/>
            <person name="Wendt-Pienkowski E."/>
            <person name="Wildman S."/>
            <person name="Zhao M."/>
            <person name="Zhang F."/>
            <person name="Bugni T.S."/>
            <person name="Andes D.R."/>
            <person name="Pupo M.T."/>
            <person name="Currie C.R."/>
        </authorList>
    </citation>
    <scope>NUCLEOTIDE SEQUENCE [LARGE SCALE GENOMIC DNA]</scope>
    <source>
        <strain evidence="1 2">SID5840</strain>
    </source>
</reference>
<evidence type="ECO:0000313" key="1">
    <source>
        <dbReference type="EMBL" id="MYR35292.1"/>
    </source>
</evidence>
<accession>A0A7K2IZ96</accession>
<proteinExistence type="predicted"/>
<evidence type="ECO:0000313" key="2">
    <source>
        <dbReference type="Proteomes" id="UP000467124"/>
    </source>
</evidence>
<dbReference type="Proteomes" id="UP000467124">
    <property type="component" value="Unassembled WGS sequence"/>
</dbReference>